<organism evidence="1 2">
    <name type="scientific">Sodiomyces alkalinus (strain CBS 110278 / VKM F-3762 / F11)</name>
    <name type="common">Alkaliphilic filamentous fungus</name>
    <dbReference type="NCBI Taxonomy" id="1314773"/>
    <lineage>
        <taxon>Eukaryota</taxon>
        <taxon>Fungi</taxon>
        <taxon>Dikarya</taxon>
        <taxon>Ascomycota</taxon>
        <taxon>Pezizomycotina</taxon>
        <taxon>Sordariomycetes</taxon>
        <taxon>Hypocreomycetidae</taxon>
        <taxon>Glomerellales</taxon>
        <taxon>Plectosphaerellaceae</taxon>
        <taxon>Sodiomyces</taxon>
    </lineage>
</organism>
<keyword evidence="2" id="KW-1185">Reference proteome</keyword>
<evidence type="ECO:0000313" key="1">
    <source>
        <dbReference type="EMBL" id="ROT42847.1"/>
    </source>
</evidence>
<dbReference type="EMBL" id="ML119051">
    <property type="protein sequence ID" value="ROT42847.1"/>
    <property type="molecule type" value="Genomic_DNA"/>
</dbReference>
<sequence length="152" mass="16476">MPAGSGLEPLEGVLVTRSAGQGADLTETAFSPITDSSGVLEMNTVKAPTSYHRDVPLQVLASHVANDMPDLGTSMKYDQLQSEKARRQMLIGPVSPIICSGSHDIPWKFTISRRLRLSRHGYSSVSMPYLRGYAALIAIASPRVIWALLHTS</sequence>
<dbReference type="RefSeq" id="XP_028470653.1">
    <property type="nucleotide sequence ID" value="XM_028613777.1"/>
</dbReference>
<dbReference type="AlphaFoldDB" id="A0A3N2Q838"/>
<dbReference type="GeneID" id="39582255"/>
<proteinExistence type="predicted"/>
<protein>
    <submittedName>
        <fullName evidence="1">Uncharacterized protein</fullName>
    </submittedName>
</protein>
<reference evidence="1 2" key="1">
    <citation type="journal article" date="2018" name="Mol. Ecol.">
        <title>The obligate alkalophilic soda-lake fungus Sodiomyces alkalinus has shifted to a protein diet.</title>
        <authorList>
            <person name="Grum-Grzhimaylo A.A."/>
            <person name="Falkoski D.L."/>
            <person name="van den Heuvel J."/>
            <person name="Valero-Jimenez C.A."/>
            <person name="Min B."/>
            <person name="Choi I.G."/>
            <person name="Lipzen A."/>
            <person name="Daum C.G."/>
            <person name="Aanen D.K."/>
            <person name="Tsang A."/>
            <person name="Henrissat B."/>
            <person name="Bilanenko E.N."/>
            <person name="de Vries R.P."/>
            <person name="van Kan J.A.L."/>
            <person name="Grigoriev I.V."/>
            <person name="Debets A.J.M."/>
        </authorList>
    </citation>
    <scope>NUCLEOTIDE SEQUENCE [LARGE SCALE GENOMIC DNA]</scope>
    <source>
        <strain evidence="1 2">F11</strain>
    </source>
</reference>
<accession>A0A3N2Q838</accession>
<dbReference type="Proteomes" id="UP000272025">
    <property type="component" value="Unassembled WGS sequence"/>
</dbReference>
<gene>
    <name evidence="1" type="ORF">SODALDRAFT_355038</name>
</gene>
<evidence type="ECO:0000313" key="2">
    <source>
        <dbReference type="Proteomes" id="UP000272025"/>
    </source>
</evidence>
<name>A0A3N2Q838_SODAK</name>